<proteinExistence type="predicted"/>
<keyword evidence="2" id="KW-1185">Reference proteome</keyword>
<protein>
    <submittedName>
        <fullName evidence="1">Uncharacterized protein</fullName>
    </submittedName>
</protein>
<organism evidence="1 2">
    <name type="scientific">Rhizopus delemar</name>
    <dbReference type="NCBI Taxonomy" id="936053"/>
    <lineage>
        <taxon>Eukaryota</taxon>
        <taxon>Fungi</taxon>
        <taxon>Fungi incertae sedis</taxon>
        <taxon>Mucoromycota</taxon>
        <taxon>Mucoromycotina</taxon>
        <taxon>Mucoromycetes</taxon>
        <taxon>Mucorales</taxon>
        <taxon>Mucorineae</taxon>
        <taxon>Rhizopodaceae</taxon>
        <taxon>Rhizopus</taxon>
    </lineage>
</organism>
<dbReference type="InterPro" id="IPR009057">
    <property type="entry name" value="Homeodomain-like_sf"/>
</dbReference>
<name>A0A9P6Z3X3_9FUNG</name>
<accession>A0A9P6Z3X3</accession>
<dbReference type="Proteomes" id="UP000740926">
    <property type="component" value="Unassembled WGS sequence"/>
</dbReference>
<sequence>MRVNYEFSPGTMKISEVLLQESSSFESSEEEGNVNNLMKTKRNIYCSYNANQVGSFLLLPTKQVPVRSAAADAGISLSLAFRLIKLWEEEGTILPSKKRGLSKGIVANIKQQHTQFVVAIVDSYASVTLDQMRHRLLIEFPAHRSVFPLTMQVLISTSTVFEVSPKKVSLSSIFPTSRGTLIEIFEAICTRRINISLKKTITIVGSKKRKAGGTAVAATARTGTRMWYFLGYLQYVISSLNKNNLKGNYVVMGSSYS</sequence>
<comment type="caution">
    <text evidence="1">The sequence shown here is derived from an EMBL/GenBank/DDBJ whole genome shotgun (WGS) entry which is preliminary data.</text>
</comment>
<evidence type="ECO:0000313" key="1">
    <source>
        <dbReference type="EMBL" id="KAG1569944.1"/>
    </source>
</evidence>
<dbReference type="SUPFAM" id="SSF46689">
    <property type="entry name" value="Homeodomain-like"/>
    <property type="match status" value="1"/>
</dbReference>
<reference evidence="1 2" key="1">
    <citation type="journal article" date="2020" name="Microb. Genom.">
        <title>Genetic diversity of clinical and environmental Mucorales isolates obtained from an investigation of mucormycosis cases among solid organ transplant recipients.</title>
        <authorList>
            <person name="Nguyen M.H."/>
            <person name="Kaul D."/>
            <person name="Muto C."/>
            <person name="Cheng S.J."/>
            <person name="Richter R.A."/>
            <person name="Bruno V.M."/>
            <person name="Liu G."/>
            <person name="Beyhan S."/>
            <person name="Sundermann A.J."/>
            <person name="Mounaud S."/>
            <person name="Pasculle A.W."/>
            <person name="Nierman W.C."/>
            <person name="Driscoll E."/>
            <person name="Cumbie R."/>
            <person name="Clancy C.J."/>
            <person name="Dupont C.L."/>
        </authorList>
    </citation>
    <scope>NUCLEOTIDE SEQUENCE [LARGE SCALE GENOMIC DNA]</scope>
    <source>
        <strain evidence="1 2">GL24</strain>
    </source>
</reference>
<evidence type="ECO:0000313" key="2">
    <source>
        <dbReference type="Proteomes" id="UP000740926"/>
    </source>
</evidence>
<dbReference type="EMBL" id="JAANIU010000826">
    <property type="protein sequence ID" value="KAG1569944.1"/>
    <property type="molecule type" value="Genomic_DNA"/>
</dbReference>
<gene>
    <name evidence="1" type="ORF">G6F50_005923</name>
</gene>
<dbReference type="AlphaFoldDB" id="A0A9P6Z3X3"/>